<organism evidence="1 2">
    <name type="scientific">Eumeta variegata</name>
    <name type="common">Bagworm moth</name>
    <name type="synonym">Eumeta japonica</name>
    <dbReference type="NCBI Taxonomy" id="151549"/>
    <lineage>
        <taxon>Eukaryota</taxon>
        <taxon>Metazoa</taxon>
        <taxon>Ecdysozoa</taxon>
        <taxon>Arthropoda</taxon>
        <taxon>Hexapoda</taxon>
        <taxon>Insecta</taxon>
        <taxon>Pterygota</taxon>
        <taxon>Neoptera</taxon>
        <taxon>Endopterygota</taxon>
        <taxon>Lepidoptera</taxon>
        <taxon>Glossata</taxon>
        <taxon>Ditrysia</taxon>
        <taxon>Tineoidea</taxon>
        <taxon>Psychidae</taxon>
        <taxon>Oiketicinae</taxon>
        <taxon>Eumeta</taxon>
    </lineage>
</organism>
<dbReference type="EMBL" id="BGZK01000157">
    <property type="protein sequence ID" value="GBP24124.1"/>
    <property type="molecule type" value="Genomic_DNA"/>
</dbReference>
<name>A0A4C1UDW8_EUMVA</name>
<gene>
    <name evidence="1" type="ORF">EVAR_27349_1</name>
</gene>
<dbReference type="AlphaFoldDB" id="A0A4C1UDW8"/>
<comment type="caution">
    <text evidence="1">The sequence shown here is derived from an EMBL/GenBank/DDBJ whole genome shotgun (WGS) entry which is preliminary data.</text>
</comment>
<accession>A0A4C1UDW8</accession>
<evidence type="ECO:0000313" key="1">
    <source>
        <dbReference type="EMBL" id="GBP24124.1"/>
    </source>
</evidence>
<proteinExistence type="predicted"/>
<evidence type="ECO:0000313" key="2">
    <source>
        <dbReference type="Proteomes" id="UP000299102"/>
    </source>
</evidence>
<protein>
    <submittedName>
        <fullName evidence="1">Uncharacterized protein</fullName>
    </submittedName>
</protein>
<keyword evidence="2" id="KW-1185">Reference proteome</keyword>
<dbReference type="Proteomes" id="UP000299102">
    <property type="component" value="Unassembled WGS sequence"/>
</dbReference>
<sequence length="124" mass="14327">MPRNVLTDPPDDFTEEVERLIKINDSTVVLETTVAAESEDIIQKGEFLSFPSLDLPLCEVSRLWERDNSDQEPAHTRTLQAIYHDAIEWSKGERWRDHATQATELDCPRLRAHIVDYASEAKYE</sequence>
<reference evidence="1 2" key="1">
    <citation type="journal article" date="2019" name="Commun. Biol.">
        <title>The bagworm genome reveals a unique fibroin gene that provides high tensile strength.</title>
        <authorList>
            <person name="Kono N."/>
            <person name="Nakamura H."/>
            <person name="Ohtoshi R."/>
            <person name="Tomita M."/>
            <person name="Numata K."/>
            <person name="Arakawa K."/>
        </authorList>
    </citation>
    <scope>NUCLEOTIDE SEQUENCE [LARGE SCALE GENOMIC DNA]</scope>
</reference>